<name>A0A1J1LKP2_9CYAN</name>
<protein>
    <submittedName>
        <fullName evidence="1">Uncharacterized protein</fullName>
    </submittedName>
</protein>
<evidence type="ECO:0000313" key="1">
    <source>
        <dbReference type="EMBL" id="CUR33149.1"/>
    </source>
</evidence>
<reference evidence="2" key="1">
    <citation type="submission" date="2015-10" db="EMBL/GenBank/DDBJ databases">
        <authorList>
            <person name="Regsiter A."/>
            <person name="william w."/>
        </authorList>
    </citation>
    <scope>NUCLEOTIDE SEQUENCE [LARGE SCALE GENOMIC DNA]</scope>
</reference>
<gene>
    <name evidence="1" type="ORF">PL9214500396</name>
</gene>
<dbReference type="AlphaFoldDB" id="A0A1J1LKP2"/>
<dbReference type="RefSeq" id="WP_072719791.1">
    <property type="nucleotide sequence ID" value="NZ_LN889802.1"/>
</dbReference>
<dbReference type="OrthoDB" id="426466at2"/>
<keyword evidence="2" id="KW-1185">Reference proteome</keyword>
<organism evidence="1 2">
    <name type="scientific">Planktothrix tepida PCC 9214</name>
    <dbReference type="NCBI Taxonomy" id="671072"/>
    <lineage>
        <taxon>Bacteria</taxon>
        <taxon>Bacillati</taxon>
        <taxon>Cyanobacteriota</taxon>
        <taxon>Cyanophyceae</taxon>
        <taxon>Oscillatoriophycideae</taxon>
        <taxon>Oscillatoriales</taxon>
        <taxon>Microcoleaceae</taxon>
        <taxon>Planktothrix</taxon>
    </lineage>
</organism>
<dbReference type="EMBL" id="CZDF01000156">
    <property type="protein sequence ID" value="CUR33149.1"/>
    <property type="molecule type" value="Genomic_DNA"/>
</dbReference>
<sequence length="74" mass="9070">MPFEWEQIVQQPSPPAAEVLKAHQLTREFHQEVEYREEFEQYCHWYYQTAARHRQELEKMRGDINIFGWFLGGK</sequence>
<dbReference type="Proteomes" id="UP000184315">
    <property type="component" value="Unassembled WGS sequence"/>
</dbReference>
<accession>A0A1J1LKP2</accession>
<dbReference type="STRING" id="671072.PL9214500396"/>
<proteinExistence type="predicted"/>
<evidence type="ECO:0000313" key="2">
    <source>
        <dbReference type="Proteomes" id="UP000184315"/>
    </source>
</evidence>